<feature type="coiled-coil region" evidence="1">
    <location>
        <begin position="473"/>
        <end position="549"/>
    </location>
</feature>
<sequence length="573" mass="65436">MVSDQRGPAYPYCRFPIDFLFAWVGARFEKVYTRRPIREDIKSMPGLKKVPDMLSFMYAISTPFDSKRARQHLRDERNFIWRPYSFNCSGEGWVHEVIDMRGRSYFPEEVQEWIISLRHNVLPLRLGGSLYAQPYNPHHFARQFGLDQHFPKSSYVPWEAASTGVLAGYWLDLTQVSLSLKFFIPDSSRHGKPSSHYARWWTNSLYSYFQHGVNFLVERESCPKKKNEDLSEGPVPSPLSFELRDSSKRIEVFSAPYDYVERHHIREDSEKRPSPAPAAIETTRVTLEPVGVDNCPSLKRKRFSEVASSGSKKQNIDELTLAVIAESLPTSPQGVSHADEELSLLDPEKLPSPTPEELPSPTPKEKIALDLDPTITEYVGSTLIGQVIDMIKTSSYRDYKTVQERVRSHCRSLSSFGINISNLEMRLQRLFDGAAAIEKVMSLPTFASSARPVTAEENLDLLEKELETCLSSQNSLRQNLEQYSSEFARQENEMAELEKVLADKRAANAELSNRINMAKNCLQELDLTKEKIEGKSAEAERELIEAKEGYIATTELATLRDLISNFENYRKNI</sequence>
<dbReference type="InterPro" id="IPR019557">
    <property type="entry name" value="AminoTfrase-like_pln_mobile"/>
</dbReference>
<evidence type="ECO:0000259" key="2">
    <source>
        <dbReference type="Pfam" id="PF10536"/>
    </source>
</evidence>
<accession>A0A6V7Q681</accession>
<dbReference type="InterPro" id="IPR044824">
    <property type="entry name" value="MAIN-like"/>
</dbReference>
<evidence type="ECO:0000313" key="3">
    <source>
        <dbReference type="EMBL" id="CAD1838427.1"/>
    </source>
</evidence>
<evidence type="ECO:0000256" key="1">
    <source>
        <dbReference type="SAM" id="Coils"/>
    </source>
</evidence>
<feature type="domain" description="Aminotransferase-like plant mobile" evidence="2">
    <location>
        <begin position="16"/>
        <end position="201"/>
    </location>
</feature>
<dbReference type="PANTHER" id="PTHR46033:SF80">
    <property type="entry name" value="PROTEIN MAIN-LIKE 2-LIKE"/>
    <property type="match status" value="1"/>
</dbReference>
<reference evidence="3" key="1">
    <citation type="submission" date="2020-07" db="EMBL/GenBank/DDBJ databases">
        <authorList>
            <person name="Lin J."/>
        </authorList>
    </citation>
    <scope>NUCLEOTIDE SEQUENCE</scope>
</reference>
<proteinExistence type="predicted"/>
<dbReference type="PANTHER" id="PTHR46033">
    <property type="entry name" value="PROTEIN MAIN-LIKE 2"/>
    <property type="match status" value="1"/>
</dbReference>
<dbReference type="GO" id="GO:0010073">
    <property type="term" value="P:meristem maintenance"/>
    <property type="evidence" value="ECO:0007669"/>
    <property type="project" value="InterPro"/>
</dbReference>
<name>A0A6V7Q681_ANACO</name>
<dbReference type="AlphaFoldDB" id="A0A6V7Q681"/>
<dbReference type="EMBL" id="LR862133">
    <property type="protein sequence ID" value="CAD1838427.1"/>
    <property type="molecule type" value="Genomic_DNA"/>
</dbReference>
<gene>
    <name evidence="3" type="ORF">CB5_LOCUS21638</name>
</gene>
<protein>
    <recommendedName>
        <fullName evidence="2">Aminotransferase-like plant mobile domain-containing protein</fullName>
    </recommendedName>
</protein>
<organism evidence="3">
    <name type="scientific">Ananas comosus var. bracteatus</name>
    <name type="common">red pineapple</name>
    <dbReference type="NCBI Taxonomy" id="296719"/>
    <lineage>
        <taxon>Eukaryota</taxon>
        <taxon>Viridiplantae</taxon>
        <taxon>Streptophyta</taxon>
        <taxon>Embryophyta</taxon>
        <taxon>Tracheophyta</taxon>
        <taxon>Spermatophyta</taxon>
        <taxon>Magnoliopsida</taxon>
        <taxon>Liliopsida</taxon>
        <taxon>Poales</taxon>
        <taxon>Bromeliaceae</taxon>
        <taxon>Bromelioideae</taxon>
        <taxon>Ananas</taxon>
    </lineage>
</organism>
<dbReference type="Pfam" id="PF10536">
    <property type="entry name" value="PMD"/>
    <property type="match status" value="1"/>
</dbReference>
<keyword evidence="1" id="KW-0175">Coiled coil</keyword>